<evidence type="ECO:0000313" key="2">
    <source>
        <dbReference type="Ensembl" id="ENSNGAP00000012500.1"/>
    </source>
</evidence>
<sequence length="156" mass="18192">MASQQRMDAVTKGTPVWPCRKQAAYTPETFELLRVMMKESKLTTFQQRHIMDTMKRDLEKEKRRLQNIFATGKDPEERKRKAPPVQQVDPAPEPDRFDELVKEIQERKEFLSAMEALGQGKQYRGIILAEISQKLREMEDIDRKRSEELGKALATA</sequence>
<dbReference type="GeneTree" id="ENSGT00390000010231"/>
<reference evidence="2" key="1">
    <citation type="submission" date="2025-08" db="UniProtKB">
        <authorList>
            <consortium name="Ensembl"/>
        </authorList>
    </citation>
    <scope>IDENTIFICATION</scope>
</reference>
<evidence type="ECO:0000256" key="1">
    <source>
        <dbReference type="SAM" id="MobiDB-lite"/>
    </source>
</evidence>
<reference evidence="2" key="2">
    <citation type="submission" date="2025-09" db="UniProtKB">
        <authorList>
            <consortium name="Ensembl"/>
        </authorList>
    </citation>
    <scope>IDENTIFICATION</scope>
</reference>
<dbReference type="CTD" id="103191487"/>
<organism evidence="2 3">
    <name type="scientific">Nannospalax galili</name>
    <name type="common">Northern Israeli blind subterranean mole rat</name>
    <name type="synonym">Spalax galili</name>
    <dbReference type="NCBI Taxonomy" id="1026970"/>
    <lineage>
        <taxon>Eukaryota</taxon>
        <taxon>Metazoa</taxon>
        <taxon>Chordata</taxon>
        <taxon>Craniata</taxon>
        <taxon>Vertebrata</taxon>
        <taxon>Euteleostomi</taxon>
        <taxon>Mammalia</taxon>
        <taxon>Eutheria</taxon>
        <taxon>Euarchontoglires</taxon>
        <taxon>Glires</taxon>
        <taxon>Rodentia</taxon>
        <taxon>Myomorpha</taxon>
        <taxon>Muroidea</taxon>
        <taxon>Spalacidae</taxon>
        <taxon>Spalacinae</taxon>
        <taxon>Nannospalax</taxon>
    </lineage>
</organism>
<feature type="region of interest" description="Disordered" evidence="1">
    <location>
        <begin position="68"/>
        <end position="95"/>
    </location>
</feature>
<dbReference type="Pfam" id="PF05250">
    <property type="entry name" value="UPF0193"/>
    <property type="match status" value="1"/>
</dbReference>
<dbReference type="Proteomes" id="UP000694381">
    <property type="component" value="Unassembled WGS sequence"/>
</dbReference>
<dbReference type="AlphaFoldDB" id="A0A8C6R203"/>
<proteinExistence type="predicted"/>
<evidence type="ECO:0000313" key="3">
    <source>
        <dbReference type="Proteomes" id="UP000694381"/>
    </source>
</evidence>
<dbReference type="PANTHER" id="PTHR28348">
    <property type="entry name" value="UPF0193 PROTEIN EVG1"/>
    <property type="match status" value="1"/>
</dbReference>
<dbReference type="RefSeq" id="XP_029410951.1">
    <property type="nucleotide sequence ID" value="XM_029555091.1"/>
</dbReference>
<dbReference type="Ensembl" id="ENSNGAT00000018060.1">
    <property type="protein sequence ID" value="ENSNGAP00000012500.1"/>
    <property type="gene ID" value="ENSNGAG00000014340.1"/>
</dbReference>
<gene>
    <name evidence="2" type="primary">CUNH22orf23</name>
</gene>
<dbReference type="GeneID" id="103748598"/>
<accession>A0A8C6R203</accession>
<keyword evidence="3" id="KW-1185">Reference proteome</keyword>
<dbReference type="PANTHER" id="PTHR28348:SF1">
    <property type="entry name" value="UPF0193 PROTEIN EVG1"/>
    <property type="match status" value="1"/>
</dbReference>
<protein>
    <submittedName>
        <fullName evidence="2">RIKEN cDNA 1700088E04 gene</fullName>
    </submittedName>
</protein>
<name>A0A8C6R203_NANGA</name>
<dbReference type="InterPro" id="IPR007914">
    <property type="entry name" value="UPF0193"/>
</dbReference>